<dbReference type="SMR" id="A0A6A6L0H9"/>
<dbReference type="GO" id="GO:0005634">
    <property type="term" value="C:nucleus"/>
    <property type="evidence" value="ECO:0007669"/>
    <property type="project" value="UniProtKB-SubCell"/>
</dbReference>
<dbReference type="FunFam" id="1.10.10.60:FF:000342">
    <property type="entry name" value="trihelix transcription factor PTL-like"/>
    <property type="match status" value="1"/>
</dbReference>
<keyword evidence="4" id="KW-0804">Transcription</keyword>
<organism evidence="8 9">
    <name type="scientific">Hevea brasiliensis</name>
    <name type="common">Para rubber tree</name>
    <name type="synonym">Siphonia brasiliensis</name>
    <dbReference type="NCBI Taxonomy" id="3981"/>
    <lineage>
        <taxon>Eukaryota</taxon>
        <taxon>Viridiplantae</taxon>
        <taxon>Streptophyta</taxon>
        <taxon>Embryophyta</taxon>
        <taxon>Tracheophyta</taxon>
        <taxon>Spermatophyta</taxon>
        <taxon>Magnoliopsida</taxon>
        <taxon>eudicotyledons</taxon>
        <taxon>Gunneridae</taxon>
        <taxon>Pentapetalae</taxon>
        <taxon>rosids</taxon>
        <taxon>fabids</taxon>
        <taxon>Malpighiales</taxon>
        <taxon>Euphorbiaceae</taxon>
        <taxon>Crotonoideae</taxon>
        <taxon>Micrandreae</taxon>
        <taxon>Hevea</taxon>
    </lineage>
</organism>
<evidence type="ECO:0000256" key="4">
    <source>
        <dbReference type="ARBA" id="ARBA00023163"/>
    </source>
</evidence>
<dbReference type="PANTHER" id="PTHR21654">
    <property type="entry name" value="FI21293P1"/>
    <property type="match status" value="1"/>
</dbReference>
<dbReference type="GO" id="GO:0006355">
    <property type="term" value="P:regulation of DNA-templated transcription"/>
    <property type="evidence" value="ECO:0007669"/>
    <property type="project" value="UniProtKB-ARBA"/>
</dbReference>
<feature type="compositionally biased region" description="Low complexity" evidence="6">
    <location>
        <begin position="260"/>
        <end position="275"/>
    </location>
</feature>
<dbReference type="Pfam" id="PF13837">
    <property type="entry name" value="Myb_DNA-bind_4"/>
    <property type="match status" value="2"/>
</dbReference>
<dbReference type="CDD" id="cd12203">
    <property type="entry name" value="GT1"/>
    <property type="match status" value="2"/>
</dbReference>
<dbReference type="GO" id="GO:0003677">
    <property type="term" value="F:DNA binding"/>
    <property type="evidence" value="ECO:0007669"/>
    <property type="project" value="UniProtKB-KW"/>
</dbReference>
<reference evidence="8 9" key="1">
    <citation type="journal article" date="2020" name="Mol. Plant">
        <title>The Chromosome-Based Rubber Tree Genome Provides New Insights into Spurge Genome Evolution and Rubber Biosynthesis.</title>
        <authorList>
            <person name="Liu J."/>
            <person name="Shi C."/>
            <person name="Shi C.C."/>
            <person name="Li W."/>
            <person name="Zhang Q.J."/>
            <person name="Zhang Y."/>
            <person name="Li K."/>
            <person name="Lu H.F."/>
            <person name="Shi C."/>
            <person name="Zhu S.T."/>
            <person name="Xiao Z.Y."/>
            <person name="Nan H."/>
            <person name="Yue Y."/>
            <person name="Zhu X.G."/>
            <person name="Wu Y."/>
            <person name="Hong X.N."/>
            <person name="Fan G.Y."/>
            <person name="Tong Y."/>
            <person name="Zhang D."/>
            <person name="Mao C.L."/>
            <person name="Liu Y.L."/>
            <person name="Hao S.J."/>
            <person name="Liu W.Q."/>
            <person name="Lv M.Q."/>
            <person name="Zhang H.B."/>
            <person name="Liu Y."/>
            <person name="Hu-Tang G.R."/>
            <person name="Wang J.P."/>
            <person name="Wang J.H."/>
            <person name="Sun Y.H."/>
            <person name="Ni S.B."/>
            <person name="Chen W.B."/>
            <person name="Zhang X.C."/>
            <person name="Jiao Y.N."/>
            <person name="Eichler E.E."/>
            <person name="Li G.H."/>
            <person name="Liu X."/>
            <person name="Gao L.Z."/>
        </authorList>
    </citation>
    <scope>NUCLEOTIDE SEQUENCE [LARGE SCALE GENOMIC DNA]</scope>
    <source>
        <strain evidence="9">cv. GT1</strain>
        <tissue evidence="8">Leaf</tissue>
    </source>
</reference>
<evidence type="ECO:0000256" key="6">
    <source>
        <dbReference type="SAM" id="MobiDB-lite"/>
    </source>
</evidence>
<proteinExistence type="predicted"/>
<gene>
    <name evidence="8" type="ORF">GH714_024005</name>
</gene>
<evidence type="ECO:0000313" key="8">
    <source>
        <dbReference type="EMBL" id="KAF2294852.1"/>
    </source>
</evidence>
<keyword evidence="2" id="KW-0805">Transcription regulation</keyword>
<keyword evidence="9" id="KW-1185">Reference proteome</keyword>
<dbReference type="PROSITE" id="PS50090">
    <property type="entry name" value="MYB_LIKE"/>
    <property type="match status" value="2"/>
</dbReference>
<dbReference type="AlphaFoldDB" id="A0A6A6L0H9"/>
<keyword evidence="3" id="KW-0238">DNA-binding</keyword>
<feature type="region of interest" description="Disordered" evidence="6">
    <location>
        <begin position="249"/>
        <end position="278"/>
    </location>
</feature>
<protein>
    <recommendedName>
        <fullName evidence="7">Myb-like domain-containing protein</fullName>
    </recommendedName>
</protein>
<dbReference type="SMART" id="SM00717">
    <property type="entry name" value="SANT"/>
    <property type="match status" value="2"/>
</dbReference>
<name>A0A6A6L0H9_HEVBR</name>
<feature type="domain" description="Myb-like" evidence="7">
    <location>
        <begin position="430"/>
        <end position="495"/>
    </location>
</feature>
<evidence type="ECO:0000256" key="5">
    <source>
        <dbReference type="ARBA" id="ARBA00023242"/>
    </source>
</evidence>
<sequence length="550" mass="63273">MADHQYGVPDLRQLVAGRTHFQGIPLATEPFFLQTRTHGPQIHHFHHDSIIAAAAHSGAEVMLPSGFVQLAHHDHYCTNASTIPSTTTTTTIAIDAASSGAAGSFFGVEMENGWIGNDAGNYSRWPRQETLTLLEIRSRLDSRFKEANQKGPLWDEVSRIMAEEHGYQRSGKKCREKFENLYKYYKKTKEGKAGRQDGKHYRFFRQLEALYGETSNNQTSASETHLINNSTSFLYQTPTSLTINQENQEGLQENKHSDQSLSFSNTSEFETSSSENNDDDLSAIAYMMNRSIEKQKGLTESQSYTRAKKNWKTKVKEFVDLQMRKLLERQEVWMERILKTIEDREQERMCKEEEWTKQEVARLDRIHEFWAKERAWIEARDAALMEALKKHAGKGLELLLPSSTSVDEQIAIATQSHYRNQDRHAKKNGIDEMNTMRWTEPEIFSLIQIITSVDPRFLESGHSKAGLWEEIAAKMHSLGYGRSVDECKQKWGNMNIYFNMTATECNKKRKEDLRTSNYFHPLDPYNDQEMAKLETLNSPSSNSCVSRRLL</sequence>
<evidence type="ECO:0000256" key="1">
    <source>
        <dbReference type="ARBA" id="ARBA00004123"/>
    </source>
</evidence>
<dbReference type="Proteomes" id="UP000467840">
    <property type="component" value="Chromosome 7"/>
</dbReference>
<evidence type="ECO:0000313" key="9">
    <source>
        <dbReference type="Proteomes" id="UP000467840"/>
    </source>
</evidence>
<comment type="caution">
    <text evidence="8">The sequence shown here is derived from an EMBL/GenBank/DDBJ whole genome shotgun (WGS) entry which is preliminary data.</text>
</comment>
<accession>A0A6A6L0H9</accession>
<dbReference type="InterPro" id="IPR001005">
    <property type="entry name" value="SANT/Myb"/>
</dbReference>
<evidence type="ECO:0000256" key="3">
    <source>
        <dbReference type="ARBA" id="ARBA00023125"/>
    </source>
</evidence>
<dbReference type="EMBL" id="JAAGAX010000013">
    <property type="protein sequence ID" value="KAF2294852.1"/>
    <property type="molecule type" value="Genomic_DNA"/>
</dbReference>
<evidence type="ECO:0000259" key="7">
    <source>
        <dbReference type="PROSITE" id="PS50090"/>
    </source>
</evidence>
<keyword evidence="5" id="KW-0539">Nucleus</keyword>
<evidence type="ECO:0000256" key="2">
    <source>
        <dbReference type="ARBA" id="ARBA00023015"/>
    </source>
</evidence>
<dbReference type="Gene3D" id="1.10.10.60">
    <property type="entry name" value="Homeodomain-like"/>
    <property type="match status" value="2"/>
</dbReference>
<dbReference type="InterPro" id="IPR044822">
    <property type="entry name" value="Myb_DNA-bind_4"/>
</dbReference>
<dbReference type="PANTHER" id="PTHR21654:SF63">
    <property type="entry name" value="MYB-LIKE DOMAIN-CONTAINING PROTEIN"/>
    <property type="match status" value="1"/>
</dbReference>
<comment type="subcellular location">
    <subcellularLocation>
        <location evidence="1">Nucleus</location>
    </subcellularLocation>
</comment>
<feature type="domain" description="Myb-like" evidence="7">
    <location>
        <begin position="117"/>
        <end position="182"/>
    </location>
</feature>